<feature type="region of interest" description="Disordered" evidence="3">
    <location>
        <begin position="103"/>
        <end position="130"/>
    </location>
</feature>
<dbReference type="InterPro" id="IPR000618">
    <property type="entry name" value="Insect_cuticle"/>
</dbReference>
<dbReference type="OrthoDB" id="6370668at2759"/>
<evidence type="ECO:0000256" key="4">
    <source>
        <dbReference type="SAM" id="SignalP"/>
    </source>
</evidence>
<sequence length="130" mass="14996">MKTFTAVLALAGVALADNAPYRPAYQPSYKQPAYDEPAEYQYAYAVKDEYKGVDFGANEDRKGYNTNGAYNVLLPDGRTQTVTYTVNEYDGYVADVQYEGEARYEEPKYQPKYEPKYQPYQPRYEPKYEA</sequence>
<evidence type="ECO:0000256" key="1">
    <source>
        <dbReference type="ARBA" id="ARBA00022460"/>
    </source>
</evidence>
<dbReference type="OMA" id="FGANEDR"/>
<protein>
    <recommendedName>
        <fullName evidence="7">Cuticle protein</fullName>
    </recommendedName>
</protein>
<dbReference type="GO" id="GO:0031012">
    <property type="term" value="C:extracellular matrix"/>
    <property type="evidence" value="ECO:0007669"/>
    <property type="project" value="TreeGrafter"/>
</dbReference>
<dbReference type="PRINTS" id="PR00947">
    <property type="entry name" value="CUTICLE"/>
</dbReference>
<organism evidence="5 6">
    <name type="scientific">Tigriopus californicus</name>
    <name type="common">Marine copepod</name>
    <dbReference type="NCBI Taxonomy" id="6832"/>
    <lineage>
        <taxon>Eukaryota</taxon>
        <taxon>Metazoa</taxon>
        <taxon>Ecdysozoa</taxon>
        <taxon>Arthropoda</taxon>
        <taxon>Crustacea</taxon>
        <taxon>Multicrustacea</taxon>
        <taxon>Hexanauplia</taxon>
        <taxon>Copepoda</taxon>
        <taxon>Harpacticoida</taxon>
        <taxon>Harpacticidae</taxon>
        <taxon>Tigriopus</taxon>
    </lineage>
</organism>
<evidence type="ECO:0000313" key="6">
    <source>
        <dbReference type="Proteomes" id="UP000318571"/>
    </source>
</evidence>
<reference evidence="5 6" key="1">
    <citation type="journal article" date="2018" name="Nat. Ecol. Evol.">
        <title>Genomic signatures of mitonuclear coevolution across populations of Tigriopus californicus.</title>
        <authorList>
            <person name="Barreto F.S."/>
            <person name="Watson E.T."/>
            <person name="Lima T.G."/>
            <person name="Willett C.S."/>
            <person name="Edmands S."/>
            <person name="Li W."/>
            <person name="Burton R.S."/>
        </authorList>
    </citation>
    <scope>NUCLEOTIDE SEQUENCE [LARGE SCALE GENOMIC DNA]</scope>
    <source>
        <strain evidence="5 6">San Diego</strain>
    </source>
</reference>
<evidence type="ECO:0000313" key="5">
    <source>
        <dbReference type="EMBL" id="TRY76976.1"/>
    </source>
</evidence>
<feature type="compositionally biased region" description="Basic and acidic residues" evidence="3">
    <location>
        <begin position="103"/>
        <end position="115"/>
    </location>
</feature>
<dbReference type="InterPro" id="IPR051217">
    <property type="entry name" value="Insect_Cuticle_Struc_Prot"/>
</dbReference>
<evidence type="ECO:0000256" key="3">
    <source>
        <dbReference type="SAM" id="MobiDB-lite"/>
    </source>
</evidence>
<dbReference type="PANTHER" id="PTHR12236">
    <property type="entry name" value="STRUCTURAL CONTITUENT OF CUTICLE"/>
    <property type="match status" value="1"/>
</dbReference>
<name>A0A553PH37_TIGCA</name>
<keyword evidence="4" id="KW-0732">Signal</keyword>
<evidence type="ECO:0008006" key="7">
    <source>
        <dbReference type="Google" id="ProtNLM"/>
    </source>
</evidence>
<dbReference type="AlphaFoldDB" id="A0A553PH37"/>
<dbReference type="Proteomes" id="UP000318571">
    <property type="component" value="Chromosome 5"/>
</dbReference>
<keyword evidence="6" id="KW-1185">Reference proteome</keyword>
<dbReference type="GO" id="GO:0005615">
    <property type="term" value="C:extracellular space"/>
    <property type="evidence" value="ECO:0007669"/>
    <property type="project" value="TreeGrafter"/>
</dbReference>
<evidence type="ECO:0000256" key="2">
    <source>
        <dbReference type="PROSITE-ProRule" id="PRU00497"/>
    </source>
</evidence>
<accession>A0A553PH37</accession>
<dbReference type="PANTHER" id="PTHR12236:SF79">
    <property type="entry name" value="CUTICULAR PROTEIN 50CB-RELATED"/>
    <property type="match status" value="1"/>
</dbReference>
<dbReference type="GO" id="GO:0042302">
    <property type="term" value="F:structural constituent of cuticle"/>
    <property type="evidence" value="ECO:0007669"/>
    <property type="project" value="UniProtKB-UniRule"/>
</dbReference>
<dbReference type="Pfam" id="PF00379">
    <property type="entry name" value="Chitin_bind_4"/>
    <property type="match status" value="1"/>
</dbReference>
<dbReference type="PROSITE" id="PS51155">
    <property type="entry name" value="CHIT_BIND_RR_2"/>
    <property type="match status" value="1"/>
</dbReference>
<dbReference type="EMBL" id="VCGU01000004">
    <property type="protein sequence ID" value="TRY76976.1"/>
    <property type="molecule type" value="Genomic_DNA"/>
</dbReference>
<proteinExistence type="predicted"/>
<comment type="caution">
    <text evidence="5">The sequence shown here is derived from an EMBL/GenBank/DDBJ whole genome shotgun (WGS) entry which is preliminary data.</text>
</comment>
<gene>
    <name evidence="5" type="ORF">TCAL_12032</name>
</gene>
<dbReference type="STRING" id="6832.A0A553PH37"/>
<feature type="signal peptide" evidence="4">
    <location>
        <begin position="1"/>
        <end position="16"/>
    </location>
</feature>
<keyword evidence="1 2" id="KW-0193">Cuticle</keyword>
<feature type="chain" id="PRO_5021902240" description="Cuticle protein" evidence="4">
    <location>
        <begin position="17"/>
        <end position="130"/>
    </location>
</feature>